<name>A0A0A8YRS3_ARUDO</name>
<organism evidence="1">
    <name type="scientific">Arundo donax</name>
    <name type="common">Giant reed</name>
    <name type="synonym">Donax arundinaceus</name>
    <dbReference type="NCBI Taxonomy" id="35708"/>
    <lineage>
        <taxon>Eukaryota</taxon>
        <taxon>Viridiplantae</taxon>
        <taxon>Streptophyta</taxon>
        <taxon>Embryophyta</taxon>
        <taxon>Tracheophyta</taxon>
        <taxon>Spermatophyta</taxon>
        <taxon>Magnoliopsida</taxon>
        <taxon>Liliopsida</taxon>
        <taxon>Poales</taxon>
        <taxon>Poaceae</taxon>
        <taxon>PACMAD clade</taxon>
        <taxon>Arundinoideae</taxon>
        <taxon>Arundineae</taxon>
        <taxon>Arundo</taxon>
    </lineage>
</organism>
<dbReference type="AlphaFoldDB" id="A0A0A8YRS3"/>
<sequence>MSSNVFKVVAALDKVVIPSYGVDLSKHFVLVAHVDEHNRALCYIINFVFAYFLIDRVPS</sequence>
<protein>
    <submittedName>
        <fullName evidence="1">Uncharacterized protein</fullName>
    </submittedName>
</protein>
<accession>A0A0A8YRS3</accession>
<evidence type="ECO:0000313" key="1">
    <source>
        <dbReference type="EMBL" id="JAD27560.1"/>
    </source>
</evidence>
<reference evidence="1" key="2">
    <citation type="journal article" date="2015" name="Data Brief">
        <title>Shoot transcriptome of the giant reed, Arundo donax.</title>
        <authorList>
            <person name="Barrero R.A."/>
            <person name="Guerrero F.D."/>
            <person name="Moolhuijzen P."/>
            <person name="Goolsby J.A."/>
            <person name="Tidwell J."/>
            <person name="Bellgard S.E."/>
            <person name="Bellgard M.I."/>
        </authorList>
    </citation>
    <scope>NUCLEOTIDE SEQUENCE</scope>
    <source>
        <tissue evidence="1">Shoot tissue taken approximately 20 cm above the soil surface</tissue>
    </source>
</reference>
<proteinExistence type="predicted"/>
<dbReference type="EMBL" id="GBRH01270335">
    <property type="protein sequence ID" value="JAD27560.1"/>
    <property type="molecule type" value="Transcribed_RNA"/>
</dbReference>
<reference evidence="1" key="1">
    <citation type="submission" date="2014-09" db="EMBL/GenBank/DDBJ databases">
        <authorList>
            <person name="Magalhaes I.L.F."/>
            <person name="Oliveira U."/>
            <person name="Santos F.R."/>
            <person name="Vidigal T.H.D.A."/>
            <person name="Brescovit A.D."/>
            <person name="Santos A.J."/>
        </authorList>
    </citation>
    <scope>NUCLEOTIDE SEQUENCE</scope>
    <source>
        <tissue evidence="1">Shoot tissue taken approximately 20 cm above the soil surface</tissue>
    </source>
</reference>